<dbReference type="SUPFAM" id="SSF56796">
    <property type="entry name" value="Dehydroquinate synthase-like"/>
    <property type="match status" value="1"/>
</dbReference>
<dbReference type="SMART" id="SM01207">
    <property type="entry name" value="G3P_acyltransf"/>
    <property type="match status" value="1"/>
</dbReference>
<evidence type="ECO:0000256" key="8">
    <source>
        <dbReference type="ARBA" id="ARBA00023136"/>
    </source>
</evidence>
<dbReference type="Gene3D" id="3.40.50.1970">
    <property type="match status" value="1"/>
</dbReference>
<keyword evidence="6" id="KW-0560">Oxidoreductase</keyword>
<evidence type="ECO:0000256" key="3">
    <source>
        <dbReference type="ARBA" id="ARBA00022679"/>
    </source>
</evidence>
<evidence type="ECO:0000256" key="5">
    <source>
        <dbReference type="ARBA" id="ARBA00022989"/>
    </source>
</evidence>
<evidence type="ECO:0000256" key="6">
    <source>
        <dbReference type="ARBA" id="ARBA00023002"/>
    </source>
</evidence>
<dbReference type="KEGG" id="ibu:IB211_01731c"/>
<dbReference type="HAMAP" id="MF_01043">
    <property type="entry name" value="PlsY"/>
    <property type="match status" value="1"/>
</dbReference>
<dbReference type="EC" id="2.3.1.275" evidence="11"/>
<evidence type="ECO:0000256" key="10">
    <source>
        <dbReference type="ARBA" id="ARBA00023264"/>
    </source>
</evidence>
<comment type="similarity">
    <text evidence="11">Belongs to the PlsY family.</text>
</comment>
<gene>
    <name evidence="11" type="primary">plsY</name>
    <name evidence="13" type="ORF">IB211_01731c</name>
</gene>
<dbReference type="GO" id="GO:0008654">
    <property type="term" value="P:phospholipid biosynthetic process"/>
    <property type="evidence" value="ECO:0007669"/>
    <property type="project" value="UniProtKB-UniRule"/>
</dbReference>
<dbReference type="EMBL" id="CP011307">
    <property type="protein sequence ID" value="ALP94122.1"/>
    <property type="molecule type" value="Genomic_DNA"/>
</dbReference>
<dbReference type="PANTHER" id="PTHR30309:SF0">
    <property type="entry name" value="GLYCEROL-3-PHOSPHATE ACYLTRANSFERASE-RELATED"/>
    <property type="match status" value="1"/>
</dbReference>
<keyword evidence="14" id="KW-1185">Reference proteome</keyword>
<evidence type="ECO:0000256" key="1">
    <source>
        <dbReference type="ARBA" id="ARBA00022475"/>
    </source>
</evidence>
<dbReference type="PATRIC" id="fig|1297617.4.peg.1779"/>
<keyword evidence="8 11" id="KW-0472">Membrane</keyword>
<sequence length="511" mass="55618">MNSFTYFYPTKVYFGAGSEREALSAELGKYGDTVLFVYGGGSVKKNGVYDEVYALLRQAGKTVVEFSGIMLNPTYAVEVGDDYRLILGCTEDVSRFNYGFVHGSKTKIGNLIVGWNEAGQTITVVPIVPNLSACGDPTYYRRSEIFKACRNKYPTDAFIIYPDKKAISASMPMIGWKMKSCMFMCHRMKNWPLLPTSLYTDLQRNEVGDTSRRSWRVPAGPLSPYLICRKTELRTGRSKRHIACFDFFAGNSRGKASKPEALSTSGALLLVGMCPDSPRIKVRKKNMLRAKKPSFAWRRRPMERAFCLLAGYFCGCFLTAELVARKETGKRAQDVGSGNPGMANITEHLGLRCGAAVLAGDVGKTAFACLLCRALLCRELGQLGVFWAGLGAVLGHNFPFWNRFRGGKGVAVTCTCLILGAPMWGAVSCLAGLAVVWITGYLPLGAVVIPGTFLLFAGSFLGAEAGGIAAVLTLVMLSRHTHGLLRIIRGAERRFGPAGNTDSGRESGPRG</sequence>
<keyword evidence="9 11" id="KW-0594">Phospholipid biosynthesis</keyword>
<dbReference type="InterPro" id="IPR001670">
    <property type="entry name" value="ADH_Fe/GldA"/>
</dbReference>
<evidence type="ECO:0000256" key="2">
    <source>
        <dbReference type="ARBA" id="ARBA00022516"/>
    </source>
</evidence>
<keyword evidence="1 11" id="KW-1003">Cell membrane</keyword>
<keyword evidence="5 11" id="KW-1133">Transmembrane helix</keyword>
<comment type="pathway">
    <text evidence="11">Lipid metabolism; phospholipid metabolism.</text>
</comment>
<comment type="caution">
    <text evidence="11">Lacks conserved residue(s) required for the propagation of feature annotation.</text>
</comment>
<proteinExistence type="inferred from homology"/>
<comment type="subunit">
    <text evidence="11">Probably interacts with PlsX.</text>
</comment>
<dbReference type="InterPro" id="IPR003811">
    <property type="entry name" value="G3P_acylTferase_PlsY"/>
</dbReference>
<name>A0A0S2W402_9FIRM</name>
<protein>
    <recommendedName>
        <fullName evidence="11">Glycerol-3-phosphate acyltransferase</fullName>
    </recommendedName>
    <alternativeName>
        <fullName evidence="11">Acyl-PO4 G3P acyltransferase</fullName>
    </alternativeName>
    <alternativeName>
        <fullName evidence="11">Acyl-phosphate--glycerol-3-phosphate acyltransferase</fullName>
    </alternativeName>
    <alternativeName>
        <fullName evidence="11">G3P acyltransferase</fullName>
        <shortName evidence="11">GPAT</shortName>
        <ecNumber evidence="11">2.3.1.275</ecNumber>
    </alternativeName>
    <alternativeName>
        <fullName evidence="11">Lysophosphatidic acid synthase</fullName>
        <shortName evidence="11">LPA synthase</shortName>
    </alternativeName>
</protein>
<dbReference type="Pfam" id="PF02660">
    <property type="entry name" value="G3P_acyltransf"/>
    <property type="match status" value="1"/>
</dbReference>
<keyword evidence="2 11" id="KW-0444">Lipid biosynthesis</keyword>
<dbReference type="UniPathway" id="UPA00085"/>
<evidence type="ECO:0000313" key="14">
    <source>
        <dbReference type="Proteomes" id="UP000064844"/>
    </source>
</evidence>
<dbReference type="PANTHER" id="PTHR30309">
    <property type="entry name" value="INNER MEMBRANE PROTEIN YGIH"/>
    <property type="match status" value="1"/>
</dbReference>
<organism evidence="13 14">
    <name type="scientific">Intestinimonas butyriciproducens</name>
    <dbReference type="NCBI Taxonomy" id="1297617"/>
    <lineage>
        <taxon>Bacteria</taxon>
        <taxon>Bacillati</taxon>
        <taxon>Bacillota</taxon>
        <taxon>Clostridia</taxon>
        <taxon>Eubacteriales</taxon>
        <taxon>Intestinimonas</taxon>
    </lineage>
</organism>
<dbReference type="Pfam" id="PF00465">
    <property type="entry name" value="Fe-ADH"/>
    <property type="match status" value="1"/>
</dbReference>
<comment type="subcellular location">
    <subcellularLocation>
        <location evidence="11">Cell membrane</location>
        <topology evidence="11">Multi-pass membrane protein</topology>
    </subcellularLocation>
</comment>
<evidence type="ECO:0000256" key="7">
    <source>
        <dbReference type="ARBA" id="ARBA00023098"/>
    </source>
</evidence>
<keyword evidence="10 11" id="KW-1208">Phospholipid metabolism</keyword>
<dbReference type="GO" id="GO:0016491">
    <property type="term" value="F:oxidoreductase activity"/>
    <property type="evidence" value="ECO:0007669"/>
    <property type="project" value="UniProtKB-KW"/>
</dbReference>
<reference evidence="13 14" key="1">
    <citation type="journal article" date="2015" name="Nat. Commun.">
        <title>Production of butyrate from lysine and the Amadori product fructoselysine by a human gut commensal.</title>
        <authorList>
            <person name="Bui T.P."/>
            <person name="Ritari J."/>
            <person name="Boeren S."/>
            <person name="de Waard P."/>
            <person name="Plugge C.M."/>
            <person name="de Vos W.M."/>
        </authorList>
    </citation>
    <scope>NUCLEOTIDE SEQUENCE [LARGE SCALE GENOMIC DNA]</scope>
    <source>
        <strain evidence="13 14">AF211</strain>
    </source>
</reference>
<feature type="transmembrane region" description="Helical" evidence="11">
    <location>
        <begin position="444"/>
        <end position="477"/>
    </location>
</feature>
<evidence type="ECO:0000256" key="11">
    <source>
        <dbReference type="HAMAP-Rule" id="MF_01043"/>
    </source>
</evidence>
<evidence type="ECO:0000313" key="13">
    <source>
        <dbReference type="EMBL" id="ALP94122.1"/>
    </source>
</evidence>
<evidence type="ECO:0000256" key="9">
    <source>
        <dbReference type="ARBA" id="ARBA00023209"/>
    </source>
</evidence>
<evidence type="ECO:0000259" key="12">
    <source>
        <dbReference type="Pfam" id="PF00465"/>
    </source>
</evidence>
<feature type="domain" description="Alcohol dehydrogenase iron-type/glycerol dehydrogenase GldA" evidence="12">
    <location>
        <begin position="9"/>
        <end position="76"/>
    </location>
</feature>
<comment type="function">
    <text evidence="11">Catalyzes the transfer of an acyl group from acyl-phosphate (acyl-PO(4)) to glycerol-3-phosphate (G3P) to form lysophosphatidic acid (LPA). This enzyme utilizes acyl-phosphate as fatty acyl donor, but not acyl-CoA or acyl-ACP.</text>
</comment>
<keyword evidence="3 11" id="KW-0808">Transferase</keyword>
<dbReference type="GO" id="GO:0046872">
    <property type="term" value="F:metal ion binding"/>
    <property type="evidence" value="ECO:0007669"/>
    <property type="project" value="InterPro"/>
</dbReference>
<dbReference type="GO" id="GO:0005886">
    <property type="term" value="C:plasma membrane"/>
    <property type="evidence" value="ECO:0007669"/>
    <property type="project" value="UniProtKB-SubCell"/>
</dbReference>
<evidence type="ECO:0000256" key="4">
    <source>
        <dbReference type="ARBA" id="ARBA00022692"/>
    </source>
</evidence>
<feature type="transmembrane region" description="Helical" evidence="11">
    <location>
        <begin position="380"/>
        <end position="398"/>
    </location>
</feature>
<keyword evidence="7 11" id="KW-0443">Lipid metabolism</keyword>
<reference evidence="14" key="2">
    <citation type="submission" date="2015-04" db="EMBL/GenBank/DDBJ databases">
        <title>A butyrogenic pathway from the amino acid lysine in a human gut commensal.</title>
        <authorList>
            <person name="de Vos W.M."/>
            <person name="Bui N.T.P."/>
            <person name="Plugge C.M."/>
            <person name="Ritari J."/>
        </authorList>
    </citation>
    <scope>NUCLEOTIDE SEQUENCE [LARGE SCALE GENOMIC DNA]</scope>
    <source>
        <strain evidence="14">AF211</strain>
    </source>
</reference>
<keyword evidence="4 11" id="KW-0812">Transmembrane</keyword>
<dbReference type="GO" id="GO:0043772">
    <property type="term" value="F:acyl-phosphate glycerol-3-phosphate acyltransferase activity"/>
    <property type="evidence" value="ECO:0007669"/>
    <property type="project" value="UniProtKB-UniRule"/>
</dbReference>
<dbReference type="AlphaFoldDB" id="A0A0S2W402"/>
<dbReference type="STRING" id="1297617.IB211_01731c"/>
<accession>A0A0S2W402</accession>
<dbReference type="RefSeq" id="WP_227152124.1">
    <property type="nucleotide sequence ID" value="NZ_CP011307.1"/>
</dbReference>
<comment type="catalytic activity">
    <reaction evidence="11">
        <text>an acyl phosphate + sn-glycerol 3-phosphate = a 1-acyl-sn-glycero-3-phosphate + phosphate</text>
        <dbReference type="Rhea" id="RHEA:34075"/>
        <dbReference type="ChEBI" id="CHEBI:43474"/>
        <dbReference type="ChEBI" id="CHEBI:57597"/>
        <dbReference type="ChEBI" id="CHEBI:57970"/>
        <dbReference type="ChEBI" id="CHEBI:59918"/>
        <dbReference type="EC" id="2.3.1.275"/>
    </reaction>
</comment>
<feature type="transmembrane region" description="Helical" evidence="11">
    <location>
        <begin position="410"/>
        <end position="438"/>
    </location>
</feature>
<dbReference type="Proteomes" id="UP000064844">
    <property type="component" value="Chromosome"/>
</dbReference>